<evidence type="ECO:0000313" key="3">
    <source>
        <dbReference type="Proteomes" id="UP000186058"/>
    </source>
</evidence>
<dbReference type="InterPro" id="IPR011047">
    <property type="entry name" value="Quinoprotein_ADH-like_sf"/>
</dbReference>
<keyword evidence="3" id="KW-1185">Reference proteome</keyword>
<dbReference type="Gene3D" id="2.130.10.10">
    <property type="entry name" value="YVTN repeat-like/Quinoprotein amine dehydrogenase"/>
    <property type="match status" value="1"/>
</dbReference>
<dbReference type="PANTHER" id="PTHR34512:SF30">
    <property type="entry name" value="OUTER MEMBRANE PROTEIN ASSEMBLY FACTOR BAMB"/>
    <property type="match status" value="1"/>
</dbReference>
<accession>A0ABX3ETX5</accession>
<dbReference type="Proteomes" id="UP000186058">
    <property type="component" value="Unassembled WGS sequence"/>
</dbReference>
<dbReference type="EMBL" id="LVWI01000001">
    <property type="protein sequence ID" value="OKP91668.1"/>
    <property type="molecule type" value="Genomic_DNA"/>
</dbReference>
<dbReference type="RefSeq" id="WP_074106288.1">
    <property type="nucleotide sequence ID" value="NZ_LVWI01000001.1"/>
</dbReference>
<comment type="caution">
    <text evidence="2">The sequence shown here is derived from an EMBL/GenBank/DDBJ whole genome shotgun (WGS) entry which is preliminary data.</text>
</comment>
<evidence type="ECO:0000259" key="1">
    <source>
        <dbReference type="Pfam" id="PF13360"/>
    </source>
</evidence>
<keyword evidence="2" id="KW-0418">Kinase</keyword>
<name>A0ABX3ETX5_9BACL</name>
<keyword evidence="2" id="KW-0808">Transferase</keyword>
<reference evidence="2 3" key="1">
    <citation type="submission" date="2016-03" db="EMBL/GenBank/DDBJ databases">
        <authorList>
            <person name="Sant'Anna F.H."/>
            <person name="Ambrosini A."/>
            <person name="Souza R."/>
            <person name="Bach E."/>
            <person name="Fernandes G."/>
            <person name="Balsanelli E."/>
            <person name="Baura V.A."/>
            <person name="Souza E.M."/>
            <person name="Passaglia L."/>
        </authorList>
    </citation>
    <scope>NUCLEOTIDE SEQUENCE [LARGE SCALE GENOMIC DNA]</scope>
    <source>
        <strain evidence="2 3">P26E</strain>
    </source>
</reference>
<dbReference type="Pfam" id="PF13360">
    <property type="entry name" value="PQQ_2"/>
    <property type="match status" value="1"/>
</dbReference>
<evidence type="ECO:0000313" key="2">
    <source>
        <dbReference type="EMBL" id="OKP91668.1"/>
    </source>
</evidence>
<sequence length="451" mass="49664">MNRLKLKQITSVLAGISVILPLYAGDLLPAASAEKAAVSIGNPFYTQVTAPVLKPLWSFSTATIPSSLAAQSITALAENGKVFALQKNYTLAALNAATGKKLWEYGSALAPLYTYSKGMIYGVTQAGTLYAVAESGRKVWNTSLPFSNASSIHPLGDKIYVTQGRQLAAVDASTGKLKWKIAEDSNYEGYTDLTEVDGVLIRLYTSAGVLTFPSIIAYDSKTGKKLWEQYRQSMPLTIRDGLVYSIKSLEMLDEDPVNRKVLVSIFNLQTGQLQGERNYRWTDNNTPPDGGFRSGGVYGSAFLDGSNLYVMQGQKVAQYNFWNYTENGKPLKQWNQPLSDHVFPLYKVIQDRLMYYNYSDNSLITMKLANGQVISTKQGENPSVQMDIFGRTMYTGQSDGLYHAYDLISQKPLFTVKTASREFQPSLKTGNILIVRSGGKMLGVKLPAAIQ</sequence>
<keyword evidence="2" id="KW-0723">Serine/threonine-protein kinase</keyword>
<dbReference type="InterPro" id="IPR015943">
    <property type="entry name" value="WD40/YVTN_repeat-like_dom_sf"/>
</dbReference>
<dbReference type="PANTHER" id="PTHR34512">
    <property type="entry name" value="CELL SURFACE PROTEIN"/>
    <property type="match status" value="1"/>
</dbReference>
<dbReference type="SMART" id="SM00564">
    <property type="entry name" value="PQQ"/>
    <property type="match status" value="4"/>
</dbReference>
<protein>
    <submittedName>
        <fullName evidence="2">Serine/threonine protein kinase</fullName>
    </submittedName>
</protein>
<gene>
    <name evidence="2" type="ORF">A3844_00635</name>
</gene>
<dbReference type="GO" id="GO:0004674">
    <property type="term" value="F:protein serine/threonine kinase activity"/>
    <property type="evidence" value="ECO:0007669"/>
    <property type="project" value="UniProtKB-KW"/>
</dbReference>
<dbReference type="InterPro" id="IPR018391">
    <property type="entry name" value="PQQ_b-propeller_rpt"/>
</dbReference>
<organism evidence="2 3">
    <name type="scientific">Paenibacillus helianthi</name>
    <dbReference type="NCBI Taxonomy" id="1349432"/>
    <lineage>
        <taxon>Bacteria</taxon>
        <taxon>Bacillati</taxon>
        <taxon>Bacillota</taxon>
        <taxon>Bacilli</taxon>
        <taxon>Bacillales</taxon>
        <taxon>Paenibacillaceae</taxon>
        <taxon>Paenibacillus</taxon>
    </lineage>
</organism>
<dbReference type="InterPro" id="IPR002372">
    <property type="entry name" value="PQQ_rpt_dom"/>
</dbReference>
<feature type="domain" description="Pyrrolo-quinoline quinone repeat" evidence="1">
    <location>
        <begin position="126"/>
        <end position="374"/>
    </location>
</feature>
<proteinExistence type="predicted"/>
<dbReference type="SUPFAM" id="SSF50998">
    <property type="entry name" value="Quinoprotein alcohol dehydrogenase-like"/>
    <property type="match status" value="1"/>
</dbReference>